<feature type="transmembrane region" description="Helical" evidence="5">
    <location>
        <begin position="39"/>
        <end position="65"/>
    </location>
</feature>
<dbReference type="InterPro" id="IPR007016">
    <property type="entry name" value="O-antigen_ligase-rel_domated"/>
</dbReference>
<protein>
    <recommendedName>
        <fullName evidence="6">O-antigen ligase-related domain-containing protein</fullName>
    </recommendedName>
</protein>
<dbReference type="AlphaFoldDB" id="A0A1F7RSB0"/>
<evidence type="ECO:0000256" key="4">
    <source>
        <dbReference type="ARBA" id="ARBA00023136"/>
    </source>
</evidence>
<evidence type="ECO:0000313" key="8">
    <source>
        <dbReference type="Proteomes" id="UP000178797"/>
    </source>
</evidence>
<evidence type="ECO:0000256" key="3">
    <source>
        <dbReference type="ARBA" id="ARBA00022989"/>
    </source>
</evidence>
<feature type="transmembrane region" description="Helical" evidence="5">
    <location>
        <begin position="325"/>
        <end position="345"/>
    </location>
</feature>
<gene>
    <name evidence="7" type="ORF">A2W05_10685</name>
</gene>
<evidence type="ECO:0000259" key="6">
    <source>
        <dbReference type="Pfam" id="PF04932"/>
    </source>
</evidence>
<reference evidence="7 8" key="1">
    <citation type="journal article" date="2016" name="Nat. Commun.">
        <title>Thousands of microbial genomes shed light on interconnected biogeochemical processes in an aquifer system.</title>
        <authorList>
            <person name="Anantharaman K."/>
            <person name="Brown C.T."/>
            <person name="Hug L.A."/>
            <person name="Sharon I."/>
            <person name="Castelle C.J."/>
            <person name="Probst A.J."/>
            <person name="Thomas B.C."/>
            <person name="Singh A."/>
            <person name="Wilkins M.J."/>
            <person name="Karaoz U."/>
            <person name="Brodie E.L."/>
            <person name="Williams K.H."/>
            <person name="Hubbard S.S."/>
            <person name="Banfield J.F."/>
        </authorList>
    </citation>
    <scope>NUCLEOTIDE SEQUENCE [LARGE SCALE GENOMIC DNA]</scope>
</reference>
<feature type="domain" description="O-antigen ligase-related" evidence="6">
    <location>
        <begin position="118"/>
        <end position="283"/>
    </location>
</feature>
<evidence type="ECO:0000313" key="7">
    <source>
        <dbReference type="EMBL" id="OGL44442.1"/>
    </source>
</evidence>
<proteinExistence type="predicted"/>
<dbReference type="InterPro" id="IPR051533">
    <property type="entry name" value="WaaL-like"/>
</dbReference>
<name>A0A1F7RSB0_9BACT</name>
<accession>A0A1F7RSB0</accession>
<comment type="subcellular location">
    <subcellularLocation>
        <location evidence="1">Membrane</location>
        <topology evidence="1">Multi-pass membrane protein</topology>
    </subcellularLocation>
</comment>
<feature type="transmembrane region" description="Helical" evidence="5">
    <location>
        <begin position="302"/>
        <end position="319"/>
    </location>
</feature>
<keyword evidence="3 5" id="KW-1133">Transmembrane helix</keyword>
<dbReference type="PANTHER" id="PTHR37422:SF13">
    <property type="entry name" value="LIPOPOLYSACCHARIDE BIOSYNTHESIS PROTEIN PA4999-RELATED"/>
    <property type="match status" value="1"/>
</dbReference>
<sequence>MNSPQFRGIVFLFRLFLSIFAIEYIVLHVNSESKFFKVLNYFLLAYSAVYIYVIVQIILFIFFSIEVGSITPNRRFGGFIGEPGTLAGLLVSGYFLIFSCLIKKNQSIWFSIFSLKCIFIIATIDLLFTFSAAWIPSAILAFFLTGRKYLSGKILISLLVAVLLLTIILYEAFYSRVIMKSMGPLFNIIGFMEAGSSYSSEGNFIFSSRMATVIAGIKIFMNHPISGVGIGKSPFFIPVQMISDFGYERSFYSEGFYRARIPPMNTYIQWMAETGIIGLAILLCIICSLYKHGQEIKGTYKHLINFGFGGALIAAAIAINAIPDYLYVGYINFLIAMYITGIKLFGEKKS</sequence>
<evidence type="ECO:0000256" key="5">
    <source>
        <dbReference type="SAM" id="Phobius"/>
    </source>
</evidence>
<dbReference type="PANTHER" id="PTHR37422">
    <property type="entry name" value="TEICHURONIC ACID BIOSYNTHESIS PROTEIN TUAE"/>
    <property type="match status" value="1"/>
</dbReference>
<dbReference type="EMBL" id="MGDE01000183">
    <property type="protein sequence ID" value="OGL44442.1"/>
    <property type="molecule type" value="Genomic_DNA"/>
</dbReference>
<evidence type="ECO:0000256" key="1">
    <source>
        <dbReference type="ARBA" id="ARBA00004141"/>
    </source>
</evidence>
<dbReference type="Pfam" id="PF04932">
    <property type="entry name" value="Wzy_C"/>
    <property type="match status" value="1"/>
</dbReference>
<feature type="transmembrane region" description="Helical" evidence="5">
    <location>
        <begin position="150"/>
        <end position="170"/>
    </location>
</feature>
<evidence type="ECO:0000256" key="2">
    <source>
        <dbReference type="ARBA" id="ARBA00022692"/>
    </source>
</evidence>
<feature type="transmembrane region" description="Helical" evidence="5">
    <location>
        <begin position="114"/>
        <end position="144"/>
    </location>
</feature>
<feature type="transmembrane region" description="Helical" evidence="5">
    <location>
        <begin position="6"/>
        <end position="27"/>
    </location>
</feature>
<dbReference type="Proteomes" id="UP000178797">
    <property type="component" value="Unassembled WGS sequence"/>
</dbReference>
<feature type="transmembrane region" description="Helical" evidence="5">
    <location>
        <begin position="85"/>
        <end position="102"/>
    </location>
</feature>
<keyword evidence="2 5" id="KW-0812">Transmembrane</keyword>
<keyword evidence="4 5" id="KW-0472">Membrane</keyword>
<comment type="caution">
    <text evidence="7">The sequence shown here is derived from an EMBL/GenBank/DDBJ whole genome shotgun (WGS) entry which is preliminary data.</text>
</comment>
<feature type="transmembrane region" description="Helical" evidence="5">
    <location>
        <begin position="267"/>
        <end position="290"/>
    </location>
</feature>
<dbReference type="GO" id="GO:0016020">
    <property type="term" value="C:membrane"/>
    <property type="evidence" value="ECO:0007669"/>
    <property type="project" value="UniProtKB-SubCell"/>
</dbReference>
<organism evidence="7 8">
    <name type="scientific">Candidatus Schekmanbacteria bacterium RBG_16_38_10</name>
    <dbReference type="NCBI Taxonomy" id="1817879"/>
    <lineage>
        <taxon>Bacteria</taxon>
        <taxon>Candidatus Schekmaniibacteriota</taxon>
    </lineage>
</organism>